<dbReference type="AlphaFoldDB" id="A0A7I8VRC1"/>
<sequence length="254" mass="29263">MATGANDPSLLDSEAVPQRDMTTESSTTFDRLEEQRNKCEERLTEMTVQNKLVINIMKAEITAPMERIIQMIGSNQTNFTNESCKSSVPIQAQETEHVVTVKEQNCEIRTSKVLTKKTTEYHLPMVPSLINKPILVLQLLIPLMEANIEDSEKCLIANRWMTDKVCSNEFHDDDDKESFLSLVKNLNFAYCDASLSRRTDLEIIFNRSIPFQSDNISDWIEFKALLVLRNSPKNGDHTQYERLNRYVNRLPPYI</sequence>
<evidence type="ECO:0000313" key="2">
    <source>
        <dbReference type="EMBL" id="CAD5118046.1"/>
    </source>
</evidence>
<reference evidence="2 3" key="1">
    <citation type="submission" date="2020-08" db="EMBL/GenBank/DDBJ databases">
        <authorList>
            <person name="Hejnol A."/>
        </authorList>
    </citation>
    <scope>NUCLEOTIDE SEQUENCE [LARGE SCALE GENOMIC DNA]</scope>
</reference>
<protein>
    <submittedName>
        <fullName evidence="2">DgyrCDS6787</fullName>
    </submittedName>
</protein>
<keyword evidence="3" id="KW-1185">Reference proteome</keyword>
<comment type="caution">
    <text evidence="2">The sequence shown here is derived from an EMBL/GenBank/DDBJ whole genome shotgun (WGS) entry which is preliminary data.</text>
</comment>
<name>A0A7I8VRC1_9ANNE</name>
<dbReference type="EMBL" id="CAJFCJ010000007">
    <property type="protein sequence ID" value="CAD5118046.1"/>
    <property type="molecule type" value="Genomic_DNA"/>
</dbReference>
<proteinExistence type="predicted"/>
<evidence type="ECO:0000313" key="3">
    <source>
        <dbReference type="Proteomes" id="UP000549394"/>
    </source>
</evidence>
<gene>
    <name evidence="2" type="ORF">DGYR_LOCUS6485</name>
</gene>
<evidence type="ECO:0000256" key="1">
    <source>
        <dbReference type="SAM" id="MobiDB-lite"/>
    </source>
</evidence>
<accession>A0A7I8VRC1</accession>
<dbReference type="Proteomes" id="UP000549394">
    <property type="component" value="Unassembled WGS sequence"/>
</dbReference>
<feature type="region of interest" description="Disordered" evidence="1">
    <location>
        <begin position="1"/>
        <end position="33"/>
    </location>
</feature>
<organism evidence="2 3">
    <name type="scientific">Dimorphilus gyrociliatus</name>
    <dbReference type="NCBI Taxonomy" id="2664684"/>
    <lineage>
        <taxon>Eukaryota</taxon>
        <taxon>Metazoa</taxon>
        <taxon>Spiralia</taxon>
        <taxon>Lophotrochozoa</taxon>
        <taxon>Annelida</taxon>
        <taxon>Polychaeta</taxon>
        <taxon>Polychaeta incertae sedis</taxon>
        <taxon>Dinophilidae</taxon>
        <taxon>Dimorphilus</taxon>
    </lineage>
</organism>